<dbReference type="Pfam" id="PF09299">
    <property type="entry name" value="Mu-transpos_C"/>
    <property type="match status" value="1"/>
</dbReference>
<accession>A0ABU9ZXR2</accession>
<dbReference type="Proteomes" id="UP001407347">
    <property type="component" value="Unassembled WGS sequence"/>
</dbReference>
<dbReference type="Gene3D" id="3.30.420.10">
    <property type="entry name" value="Ribonuclease H-like superfamily/Ribonuclease H"/>
    <property type="match status" value="1"/>
</dbReference>
<feature type="compositionally biased region" description="Low complexity" evidence="1">
    <location>
        <begin position="728"/>
        <end position="738"/>
    </location>
</feature>
<dbReference type="InterPro" id="IPR036397">
    <property type="entry name" value="RNaseH_sf"/>
</dbReference>
<dbReference type="SUPFAM" id="SSF53098">
    <property type="entry name" value="Ribonuclease H-like"/>
    <property type="match status" value="1"/>
</dbReference>
<feature type="compositionally biased region" description="Basic and acidic residues" evidence="1">
    <location>
        <begin position="745"/>
        <end position="756"/>
    </location>
</feature>
<dbReference type="RefSeq" id="WP_346013192.1">
    <property type="nucleotide sequence ID" value="NZ_JAQYXP010000003.1"/>
</dbReference>
<dbReference type="EMBL" id="JAQYXP010000003">
    <property type="protein sequence ID" value="MEN3236342.1"/>
    <property type="molecule type" value="Genomic_DNA"/>
</dbReference>
<comment type="caution">
    <text evidence="3">The sequence shown here is derived from an EMBL/GenBank/DDBJ whole genome shotgun (WGS) entry which is preliminary data.</text>
</comment>
<evidence type="ECO:0000256" key="1">
    <source>
        <dbReference type="SAM" id="MobiDB-lite"/>
    </source>
</evidence>
<keyword evidence="4" id="KW-1185">Reference proteome</keyword>
<dbReference type="InterPro" id="IPR001584">
    <property type="entry name" value="Integrase_cat-core"/>
</dbReference>
<feature type="domain" description="Integrase catalytic" evidence="2">
    <location>
        <begin position="311"/>
        <end position="528"/>
    </location>
</feature>
<feature type="region of interest" description="Disordered" evidence="1">
    <location>
        <begin position="150"/>
        <end position="180"/>
    </location>
</feature>
<sequence>MKRPIVPAAANLRLNHSDGLTVDGTPYRVISESESGFVFQNISSGLHEGFERDRIAALSLAGRIEFSARHHGALAVRTRLEAGCNSLAGLPPGDQVEVVRRLNWLTRLLKREAAQKLANAGKPRRELIGLQIRSKAWFCKNLREIQDEIDAEAAARSRPPRKDGTPAKPRKPRYGGDKGGYYGPGLRTVRKWLADYERAGRNPLALRPKFSRCGNRTPRYAPEVEKLLLEHAAGFASEKKPTREGCHKKLRATLDELNAQRKAQGLPPFGVPSDRTLCRRIAALDEFLVMARREGLEAATRTHRFILGEAEAIRPGQRVEMDEWKIDLFVLLSSTDLLDGLSEEQKDDLRKRRWMLCVAIDVATRCILALRLDTTSSVRNAASTLEMVVSDKRRLADAAGARAVWESMALRPEVVVTDSGSSFISDDFHLAVIALGSAHDVPPAGMPHLRGSIERLFRTISLQLVREFTGQTFENSVARGDYPAMDRASVTIETVALTLVRYAVDVYHNLPHEGLGGETPAHAWKRLTDLYGIIPVPGRNERRAIFGLRIERTLGRHGLRFMGLDYQADVLRRHYLQRGGVGLAVKVDPQDIGAISVEIEGTWHDVRAATSGFDGIRLADHMALCTRLRQQYADQAQMTEALVLEALRAIQARTSEAERAANFLTRFAEPDDIARAEKNLLEFVIPTDADFAGRTVVDPLATAIPVVDPLATTIPIGRANSSPDDSRAAMPAAPATPRRSVRPTLRVEPDERERSAPKKRPGLSIDD</sequence>
<dbReference type="PROSITE" id="PS50994">
    <property type="entry name" value="INTEGRASE"/>
    <property type="match status" value="1"/>
</dbReference>
<evidence type="ECO:0000259" key="2">
    <source>
        <dbReference type="PROSITE" id="PS50994"/>
    </source>
</evidence>
<reference evidence="3 4" key="1">
    <citation type="journal article" date="2023" name="PLoS ONE">
        <title>Complete genome assembly of Hawai'i environmental nontuberculous mycobacteria reveals unexpected co-isolation with methylobacteria.</title>
        <authorList>
            <person name="Hendrix J."/>
            <person name="Epperson L.E."/>
            <person name="Tong E.I."/>
            <person name="Chan Y.L."/>
            <person name="Hasan N.A."/>
            <person name="Dawrs S.N."/>
            <person name="Norton G.J."/>
            <person name="Virdi R."/>
            <person name="Crooks J.L."/>
            <person name="Chan E.D."/>
            <person name="Honda J.R."/>
            <person name="Strong M."/>
        </authorList>
    </citation>
    <scope>NUCLEOTIDE SEQUENCE [LARGE SCALE GENOMIC DNA]</scope>
    <source>
        <strain evidence="3 4">NJH_HI04-1</strain>
    </source>
</reference>
<gene>
    <name evidence="3" type="ORF">PUR29_22590</name>
</gene>
<protein>
    <submittedName>
        <fullName evidence="3">Mu transposase C-terminal domain-containing protein</fullName>
    </submittedName>
</protein>
<evidence type="ECO:0000313" key="4">
    <source>
        <dbReference type="Proteomes" id="UP001407347"/>
    </source>
</evidence>
<evidence type="ECO:0000313" key="3">
    <source>
        <dbReference type="EMBL" id="MEN3236342.1"/>
    </source>
</evidence>
<dbReference type="InterPro" id="IPR015378">
    <property type="entry name" value="Transposase-like_Mu_C"/>
</dbReference>
<name>A0ABU9ZXR2_9HYPH</name>
<organism evidence="3 4">
    <name type="scientific">Methylobacterium ajmalii</name>
    <dbReference type="NCBI Taxonomy" id="2738439"/>
    <lineage>
        <taxon>Bacteria</taxon>
        <taxon>Pseudomonadati</taxon>
        <taxon>Pseudomonadota</taxon>
        <taxon>Alphaproteobacteria</taxon>
        <taxon>Hyphomicrobiales</taxon>
        <taxon>Methylobacteriaceae</taxon>
        <taxon>Methylobacterium</taxon>
    </lineage>
</organism>
<proteinExistence type="predicted"/>
<dbReference type="InterPro" id="IPR012337">
    <property type="entry name" value="RNaseH-like_sf"/>
</dbReference>
<feature type="region of interest" description="Disordered" evidence="1">
    <location>
        <begin position="716"/>
        <end position="767"/>
    </location>
</feature>